<dbReference type="PANTHER" id="PTHR30055:SF223">
    <property type="entry name" value="HTH-TYPE TRANSCRIPTIONAL REGULATOR UIDR"/>
    <property type="match status" value="1"/>
</dbReference>
<feature type="region of interest" description="Disordered" evidence="5">
    <location>
        <begin position="1"/>
        <end position="33"/>
    </location>
</feature>
<evidence type="ECO:0000259" key="6">
    <source>
        <dbReference type="PROSITE" id="PS50977"/>
    </source>
</evidence>
<comment type="caution">
    <text evidence="7">The sequence shown here is derived from an EMBL/GenBank/DDBJ whole genome shotgun (WGS) entry which is preliminary data.</text>
</comment>
<dbReference type="RefSeq" id="WP_054211992.1">
    <property type="nucleotide sequence ID" value="NZ_LGSZ01000095.1"/>
</dbReference>
<dbReference type="PATRIC" id="fig|1526658.3.peg.4788"/>
<dbReference type="InterPro" id="IPR009057">
    <property type="entry name" value="Homeodomain-like_sf"/>
</dbReference>
<keyword evidence="2 4" id="KW-0238">DNA-binding</keyword>
<dbReference type="Pfam" id="PF14246">
    <property type="entry name" value="TetR_C_7"/>
    <property type="match status" value="1"/>
</dbReference>
<dbReference type="EMBL" id="LGSZ01000095">
    <property type="protein sequence ID" value="KPH73645.1"/>
    <property type="molecule type" value="Genomic_DNA"/>
</dbReference>
<dbReference type="PANTHER" id="PTHR30055">
    <property type="entry name" value="HTH-TYPE TRANSCRIPTIONAL REGULATOR RUTR"/>
    <property type="match status" value="1"/>
</dbReference>
<gene>
    <name evidence="7" type="ORF">AE618_26240</name>
</gene>
<dbReference type="InterPro" id="IPR001647">
    <property type="entry name" value="HTH_TetR"/>
</dbReference>
<organism evidence="7 8">
    <name type="scientific">Bosea vaviloviae</name>
    <dbReference type="NCBI Taxonomy" id="1526658"/>
    <lineage>
        <taxon>Bacteria</taxon>
        <taxon>Pseudomonadati</taxon>
        <taxon>Pseudomonadota</taxon>
        <taxon>Alphaproteobacteria</taxon>
        <taxon>Hyphomicrobiales</taxon>
        <taxon>Boseaceae</taxon>
        <taxon>Bosea</taxon>
    </lineage>
</organism>
<evidence type="ECO:0000256" key="5">
    <source>
        <dbReference type="SAM" id="MobiDB-lite"/>
    </source>
</evidence>
<dbReference type="InterPro" id="IPR036271">
    <property type="entry name" value="Tet_transcr_reg_TetR-rel_C_sf"/>
</dbReference>
<dbReference type="Proteomes" id="UP000037822">
    <property type="component" value="Unassembled WGS sequence"/>
</dbReference>
<evidence type="ECO:0000256" key="2">
    <source>
        <dbReference type="ARBA" id="ARBA00023125"/>
    </source>
</evidence>
<dbReference type="OrthoDB" id="7584337at2"/>
<reference evidence="7 8" key="1">
    <citation type="submission" date="2015-07" db="EMBL/GenBank/DDBJ databases">
        <title>Whole genome sequencing of Bosea vaviloviae isolated from cave pool.</title>
        <authorList>
            <person name="Tan N.E.H."/>
            <person name="Lee Y.P."/>
            <person name="Gan H.M."/>
            <person name="Barton H."/>
            <person name="Savka M.A."/>
        </authorList>
    </citation>
    <scope>NUCLEOTIDE SEQUENCE [LARGE SCALE GENOMIC DNA]</scope>
    <source>
        <strain evidence="7 8">SD260</strain>
    </source>
</reference>
<evidence type="ECO:0000256" key="4">
    <source>
        <dbReference type="PROSITE-ProRule" id="PRU00335"/>
    </source>
</evidence>
<sequence length="224" mass="25068">MMVDNHGEATVAAAARPRVRGRPKQRSDEDERQRIVSVAREQFLDAGYGATTMDGVAARCGISKKTLYRLFPAKTDLFRAMVADHRRTMLALPRPDDALPLAEAIAAIFRLDIDENENRERLAFIRLAMADADRFPEIGEAITLEGAEPARRLLADWLARQQERGALRPFPPQAAARMLMDMVFGVLVKRFPGEGLLKQEERLAHAQRCIDVFLHGLAPRSEPA</sequence>
<evidence type="ECO:0000256" key="1">
    <source>
        <dbReference type="ARBA" id="ARBA00023015"/>
    </source>
</evidence>
<dbReference type="Gene3D" id="1.10.357.10">
    <property type="entry name" value="Tetracycline Repressor, domain 2"/>
    <property type="match status" value="1"/>
</dbReference>
<dbReference type="GO" id="GO:0003700">
    <property type="term" value="F:DNA-binding transcription factor activity"/>
    <property type="evidence" value="ECO:0007669"/>
    <property type="project" value="TreeGrafter"/>
</dbReference>
<dbReference type="AlphaFoldDB" id="A0A0N1N140"/>
<dbReference type="FunFam" id="1.10.10.60:FF:000141">
    <property type="entry name" value="TetR family transcriptional regulator"/>
    <property type="match status" value="1"/>
</dbReference>
<dbReference type="SUPFAM" id="SSF46689">
    <property type="entry name" value="Homeodomain-like"/>
    <property type="match status" value="1"/>
</dbReference>
<dbReference type="Pfam" id="PF00440">
    <property type="entry name" value="TetR_N"/>
    <property type="match status" value="1"/>
</dbReference>
<dbReference type="GO" id="GO:0000976">
    <property type="term" value="F:transcription cis-regulatory region binding"/>
    <property type="evidence" value="ECO:0007669"/>
    <property type="project" value="TreeGrafter"/>
</dbReference>
<keyword evidence="1" id="KW-0805">Transcription regulation</keyword>
<protein>
    <recommendedName>
        <fullName evidence="6">HTH tetR-type domain-containing protein</fullName>
    </recommendedName>
</protein>
<dbReference type="SUPFAM" id="SSF48498">
    <property type="entry name" value="Tetracyclin repressor-like, C-terminal domain"/>
    <property type="match status" value="1"/>
</dbReference>
<accession>A0A0N1N140</accession>
<dbReference type="PROSITE" id="PS50977">
    <property type="entry name" value="HTH_TETR_2"/>
    <property type="match status" value="1"/>
</dbReference>
<dbReference type="PRINTS" id="PR00455">
    <property type="entry name" value="HTHTETR"/>
</dbReference>
<evidence type="ECO:0000313" key="8">
    <source>
        <dbReference type="Proteomes" id="UP000037822"/>
    </source>
</evidence>
<proteinExistence type="predicted"/>
<evidence type="ECO:0000256" key="3">
    <source>
        <dbReference type="ARBA" id="ARBA00023163"/>
    </source>
</evidence>
<feature type="DNA-binding region" description="H-T-H motif" evidence="4">
    <location>
        <begin position="52"/>
        <end position="71"/>
    </location>
</feature>
<keyword evidence="3" id="KW-0804">Transcription</keyword>
<evidence type="ECO:0000313" key="7">
    <source>
        <dbReference type="EMBL" id="KPH73645.1"/>
    </source>
</evidence>
<feature type="domain" description="HTH tetR-type" evidence="6">
    <location>
        <begin position="29"/>
        <end position="89"/>
    </location>
</feature>
<name>A0A0N1N140_9HYPH</name>
<keyword evidence="8" id="KW-1185">Reference proteome</keyword>
<dbReference type="InterPro" id="IPR039536">
    <property type="entry name" value="TetR_C_Proteobacteria"/>
</dbReference>
<dbReference type="InterPro" id="IPR050109">
    <property type="entry name" value="HTH-type_TetR-like_transc_reg"/>
</dbReference>